<dbReference type="Proteomes" id="UP000215005">
    <property type="component" value="Chromosome"/>
</dbReference>
<gene>
    <name evidence="2" type="ORF">CDO52_07235</name>
</gene>
<evidence type="ECO:0000256" key="1">
    <source>
        <dbReference type="SAM" id="MobiDB-lite"/>
    </source>
</evidence>
<dbReference type="EMBL" id="CP022753">
    <property type="protein sequence ID" value="ASU82607.1"/>
    <property type="molecule type" value="Genomic_DNA"/>
</dbReference>
<proteinExistence type="predicted"/>
<feature type="region of interest" description="Disordered" evidence="1">
    <location>
        <begin position="1"/>
        <end position="25"/>
    </location>
</feature>
<dbReference type="RefSeq" id="WP_017620028.1">
    <property type="nucleotide sequence ID" value="NZ_ANBG01000289.1"/>
</dbReference>
<dbReference type="OrthoDB" id="3436992at2"/>
<keyword evidence="3" id="KW-1185">Reference proteome</keyword>
<evidence type="ECO:0000313" key="3">
    <source>
        <dbReference type="Proteomes" id="UP000215005"/>
    </source>
</evidence>
<organism evidence="2 3">
    <name type="scientific">Nocardiopsis gilva YIM 90087</name>
    <dbReference type="NCBI Taxonomy" id="1235441"/>
    <lineage>
        <taxon>Bacteria</taxon>
        <taxon>Bacillati</taxon>
        <taxon>Actinomycetota</taxon>
        <taxon>Actinomycetes</taxon>
        <taxon>Streptosporangiales</taxon>
        <taxon>Nocardiopsidaceae</taxon>
        <taxon>Nocardiopsis</taxon>
    </lineage>
</organism>
<evidence type="ECO:0000313" key="2">
    <source>
        <dbReference type="EMBL" id="ASU82607.1"/>
    </source>
</evidence>
<accession>A0A223S3F3</accession>
<dbReference type="AlphaFoldDB" id="A0A223S3F3"/>
<dbReference type="KEGG" id="ngv:CDO52_07235"/>
<protein>
    <submittedName>
        <fullName evidence="2">Uncharacterized protein</fullName>
    </submittedName>
</protein>
<sequence>MPEDSPELDKSGLPPEPTKDAPVSERVEWSLIETTSVYARWYGDGVEADCPEVSGSGGFGSSEDITCTVTVDGISAKWDVSIGSIMSEMEPVDGRHVVRSAVEDVARYKTKSEHVRCEMDEVQLVSPDDEPITCVWANEDDHGRLVMRLDNMQFSDKSFWLTSAD</sequence>
<name>A0A223S3F3_9ACTN</name>
<reference evidence="2 3" key="1">
    <citation type="submission" date="2017-08" db="EMBL/GenBank/DDBJ databases">
        <title>The complete genome sequence of Nocardiopsis gilva YIM 90087.</title>
        <authorList>
            <person name="Yin M."/>
            <person name="Tang S."/>
        </authorList>
    </citation>
    <scope>NUCLEOTIDE SEQUENCE [LARGE SCALE GENOMIC DNA]</scope>
    <source>
        <strain evidence="2 3">YIM 90087</strain>
    </source>
</reference>